<name>A0ACB8Q5V1_9AGAM</name>
<reference evidence="1" key="2">
    <citation type="journal article" date="2022" name="New Phytol.">
        <title>Evolutionary transition to the ectomycorrhizal habit in the genomes of a hyperdiverse lineage of mushroom-forming fungi.</title>
        <authorList>
            <person name="Looney B."/>
            <person name="Miyauchi S."/>
            <person name="Morin E."/>
            <person name="Drula E."/>
            <person name="Courty P.E."/>
            <person name="Kohler A."/>
            <person name="Kuo A."/>
            <person name="LaButti K."/>
            <person name="Pangilinan J."/>
            <person name="Lipzen A."/>
            <person name="Riley R."/>
            <person name="Andreopoulos W."/>
            <person name="He G."/>
            <person name="Johnson J."/>
            <person name="Nolan M."/>
            <person name="Tritt A."/>
            <person name="Barry K.W."/>
            <person name="Grigoriev I.V."/>
            <person name="Nagy L.G."/>
            <person name="Hibbett D."/>
            <person name="Henrissat B."/>
            <person name="Matheny P.B."/>
            <person name="Labbe J."/>
            <person name="Martin F.M."/>
        </authorList>
    </citation>
    <scope>NUCLEOTIDE SEQUENCE</scope>
    <source>
        <strain evidence="1">EC-137</strain>
    </source>
</reference>
<evidence type="ECO:0000313" key="1">
    <source>
        <dbReference type="EMBL" id="KAI0027110.1"/>
    </source>
</evidence>
<feature type="non-terminal residue" evidence="1">
    <location>
        <position position="1"/>
    </location>
</feature>
<sequence>YGDRLIRLEGRAGTCHTDQCHEYQTEYDYLYRCDECFGTCLYCAACTVRAHAQMPLHWVKRWDGKMFEWVSLRDLGLRVQLLHAAGDACRNRHEDMDHNFVIFHTNGIHQVHVDFCSCEERGGRKADGTKVDRVTQLLDMRLFPATAHAPQTAATFAALDDFHIKTNLGNICATKYYQALVHATDGAGIGTLPERRAQWQMMVRAWRCLMMLKRRGALHDARSVDELPDGELAARCPACPHVGINTDDPSARLFLSCDACFRLSNRVNKATDESDPSVLAGLAYGVREKDYQAFAKHIFASEKDKDQEPSTCSNFNAMDLANQKGGKHLRSTGITGVFCQRHEFWQPNGHARLHKGEKYFTTDYLVVSVMRHFKCLQPLVIAYDIACQWSKNLRDQLSRVPSRFAIAPHAASFVARVLPQTVFVVPKFHLAAHKQSCQSNFNLTFTPGVGLTDGEASERAWAGVNPVAASMKEMGPGSARDTMEDRCGFWNWRKHCGIGILLAARLAQAVADGKEQCDVFTEFSQSLQDASAGTLAEWTERIERWERTHEGENPYEMVESAMTVASVRLKAALRDNASLSGSARPNGAGGVYAEVTAVANLFINGLKLEGERSSSKHDAGKVKEQDVRAVQRDNELWRRNTRYRSEVQAMAPDLFGAIPPSDQVVEVGEDRLPEDEPQYFPSDLPPDARRTIRPFLAEIEADIRLAAMSKDLDDLRGHLRLRSCLNRFKRDNLTGQHANTRARAAQNTVQALIDDAGDRYSRSREAYMALLGDGEWTNKFQVLRPEDKAGLNERGVLEAEENSVIAAREFTASQRGVASGETRHKLSWIWRTAVSGKDGLTDDLRLEWFKARARARRHHEEVVLLIQEMDRTLTFCDWEARRWLQRADARSVGDPALLEGLRAAAFKMAATYVAQKAVFGRQCKNSRILAADFLQRYSADGYATLENDGQ</sequence>
<protein>
    <submittedName>
        <fullName evidence="1">Uncharacterized protein</fullName>
    </submittedName>
</protein>
<proteinExistence type="predicted"/>
<accession>A0ACB8Q5V1</accession>
<reference evidence="1" key="1">
    <citation type="submission" date="2021-02" db="EMBL/GenBank/DDBJ databases">
        <authorList>
            <consortium name="DOE Joint Genome Institute"/>
            <person name="Ahrendt S."/>
            <person name="Looney B.P."/>
            <person name="Miyauchi S."/>
            <person name="Morin E."/>
            <person name="Drula E."/>
            <person name="Courty P.E."/>
            <person name="Chicoki N."/>
            <person name="Fauchery L."/>
            <person name="Kohler A."/>
            <person name="Kuo A."/>
            <person name="Labutti K."/>
            <person name="Pangilinan J."/>
            <person name="Lipzen A."/>
            <person name="Riley R."/>
            <person name="Andreopoulos W."/>
            <person name="He G."/>
            <person name="Johnson J."/>
            <person name="Barry K.W."/>
            <person name="Grigoriev I.V."/>
            <person name="Nagy L."/>
            <person name="Hibbett D."/>
            <person name="Henrissat B."/>
            <person name="Matheny P.B."/>
            <person name="Labbe J."/>
            <person name="Martin F."/>
        </authorList>
    </citation>
    <scope>NUCLEOTIDE SEQUENCE</scope>
    <source>
        <strain evidence="1">EC-137</strain>
    </source>
</reference>
<gene>
    <name evidence="1" type="ORF">K488DRAFT_62723</name>
</gene>
<comment type="caution">
    <text evidence="1">The sequence shown here is derived from an EMBL/GenBank/DDBJ whole genome shotgun (WGS) entry which is preliminary data.</text>
</comment>
<evidence type="ECO:0000313" key="2">
    <source>
        <dbReference type="Proteomes" id="UP000814128"/>
    </source>
</evidence>
<dbReference type="EMBL" id="MU273999">
    <property type="protein sequence ID" value="KAI0027110.1"/>
    <property type="molecule type" value="Genomic_DNA"/>
</dbReference>
<keyword evidence="2" id="KW-1185">Reference proteome</keyword>
<organism evidence="1 2">
    <name type="scientific">Vararia minispora EC-137</name>
    <dbReference type="NCBI Taxonomy" id="1314806"/>
    <lineage>
        <taxon>Eukaryota</taxon>
        <taxon>Fungi</taxon>
        <taxon>Dikarya</taxon>
        <taxon>Basidiomycota</taxon>
        <taxon>Agaricomycotina</taxon>
        <taxon>Agaricomycetes</taxon>
        <taxon>Russulales</taxon>
        <taxon>Lachnocladiaceae</taxon>
        <taxon>Vararia</taxon>
    </lineage>
</organism>
<dbReference type="Proteomes" id="UP000814128">
    <property type="component" value="Unassembled WGS sequence"/>
</dbReference>